<gene>
    <name evidence="3" type="ORF">ABNG02_10435</name>
    <name evidence="2" type="ORF">GCM10008994_31350</name>
</gene>
<comment type="caution">
    <text evidence="2">The sequence shown here is derived from an EMBL/GenBank/DDBJ whole genome shotgun (WGS) entry which is preliminary data.</text>
</comment>
<reference evidence="2" key="2">
    <citation type="submission" date="2023-12" db="EMBL/GenBank/DDBJ databases">
        <authorList>
            <person name="Sun Q."/>
            <person name="Inoue M."/>
        </authorList>
    </citation>
    <scope>NUCLEOTIDE SEQUENCE</scope>
    <source>
        <strain evidence="2">JCM 14265</strain>
    </source>
</reference>
<name>A0AAV3SVK1_9EURY</name>
<organism evidence="2 4">
    <name type="scientific">Halorubrum ejinorense</name>
    <dbReference type="NCBI Taxonomy" id="425309"/>
    <lineage>
        <taxon>Archaea</taxon>
        <taxon>Methanobacteriati</taxon>
        <taxon>Methanobacteriota</taxon>
        <taxon>Stenosarchaea group</taxon>
        <taxon>Halobacteria</taxon>
        <taxon>Halobacteriales</taxon>
        <taxon>Haloferacaceae</taxon>
        <taxon>Halorubrum</taxon>
    </lineage>
</organism>
<keyword evidence="1" id="KW-1133">Transmembrane helix</keyword>
<keyword evidence="1" id="KW-0472">Membrane</keyword>
<dbReference type="EMBL" id="BAAADQ010000016">
    <property type="protein sequence ID" value="GAA0554056.1"/>
    <property type="molecule type" value="Genomic_DNA"/>
</dbReference>
<sequence>MTANWQSRLSGLVLVTLFTALAGDLLGVPLLVKVAVPTFFLAAVSLLALIAVKTIRSSEPDMHDPTRTDETK</sequence>
<keyword evidence="5" id="KW-1185">Reference proteome</keyword>
<evidence type="ECO:0000256" key="1">
    <source>
        <dbReference type="SAM" id="Phobius"/>
    </source>
</evidence>
<dbReference type="EMBL" id="JBEDNW010000005">
    <property type="protein sequence ID" value="MEZ3167738.1"/>
    <property type="molecule type" value="Genomic_DNA"/>
</dbReference>
<protein>
    <submittedName>
        <fullName evidence="2">Uncharacterized protein</fullName>
    </submittedName>
</protein>
<feature type="transmembrane region" description="Helical" evidence="1">
    <location>
        <begin position="32"/>
        <end position="52"/>
    </location>
</feature>
<dbReference type="Proteomes" id="UP001567571">
    <property type="component" value="Unassembled WGS sequence"/>
</dbReference>
<dbReference type="AlphaFoldDB" id="A0AAV3SVK1"/>
<evidence type="ECO:0000313" key="4">
    <source>
        <dbReference type="Proteomes" id="UP001501425"/>
    </source>
</evidence>
<accession>A0AAV3SVK1</accession>
<reference evidence="3 5" key="3">
    <citation type="submission" date="2024-06" db="EMBL/GenBank/DDBJ databases">
        <title>Halorubrum miltondacostae sp. nov., a potential PHA producer isolated from an inland solar saltern in Rio Maior, Portugal.</title>
        <authorList>
            <person name="Albuquerque L."/>
            <person name="Viver T."/>
            <person name="Barroso C."/>
            <person name="Claudino R."/>
            <person name="Galvan M."/>
            <person name="Simoes G."/>
            <person name="Lobo Da Cunha A."/>
            <person name="Egas C."/>
        </authorList>
    </citation>
    <scope>NUCLEOTIDE SEQUENCE [LARGE SCALE GENOMIC DNA]</scope>
    <source>
        <strain evidence="3 5">DSM 18646</strain>
    </source>
</reference>
<dbReference type="RefSeq" id="WP_343780632.1">
    <property type="nucleotide sequence ID" value="NZ_BAAADQ010000016.1"/>
</dbReference>
<evidence type="ECO:0000313" key="5">
    <source>
        <dbReference type="Proteomes" id="UP001567571"/>
    </source>
</evidence>
<reference evidence="2" key="1">
    <citation type="journal article" date="2014" name="Int. J. Syst. Evol. Microbiol.">
        <title>Complete genome sequence of Corynebacterium casei LMG S-19264T (=DSM 44701T), isolated from a smear-ripened cheese.</title>
        <authorList>
            <consortium name="US DOE Joint Genome Institute (JGI-PGF)"/>
            <person name="Walter F."/>
            <person name="Albersmeier A."/>
            <person name="Kalinowski J."/>
            <person name="Ruckert C."/>
        </authorList>
    </citation>
    <scope>NUCLEOTIDE SEQUENCE</scope>
    <source>
        <strain evidence="2">JCM 14265</strain>
    </source>
</reference>
<evidence type="ECO:0000313" key="2">
    <source>
        <dbReference type="EMBL" id="GAA0554056.1"/>
    </source>
</evidence>
<evidence type="ECO:0000313" key="3">
    <source>
        <dbReference type="EMBL" id="MEZ3167738.1"/>
    </source>
</evidence>
<keyword evidence="1" id="KW-0812">Transmembrane</keyword>
<proteinExistence type="predicted"/>
<dbReference type="Proteomes" id="UP001501425">
    <property type="component" value="Unassembled WGS sequence"/>
</dbReference>